<keyword evidence="8" id="KW-1185">Reference proteome</keyword>
<dbReference type="GO" id="GO:0016987">
    <property type="term" value="F:sigma factor activity"/>
    <property type="evidence" value="ECO:0007669"/>
    <property type="project" value="UniProtKB-KW"/>
</dbReference>
<gene>
    <name evidence="7" type="ORF">EAJ06_22975</name>
</gene>
<dbReference type="InterPro" id="IPR014327">
    <property type="entry name" value="RNA_pol_sigma70_bacteroid"/>
</dbReference>
<dbReference type="CDD" id="cd06171">
    <property type="entry name" value="Sigma70_r4"/>
    <property type="match status" value="1"/>
</dbReference>
<dbReference type="InterPro" id="IPR007627">
    <property type="entry name" value="RNA_pol_sigma70_r2"/>
</dbReference>
<dbReference type="OrthoDB" id="1045557at2"/>
<name>A0A3E4KUP8_9BACE</name>
<evidence type="ECO:0000259" key="6">
    <source>
        <dbReference type="Pfam" id="PF08281"/>
    </source>
</evidence>
<dbReference type="SUPFAM" id="SSF88659">
    <property type="entry name" value="Sigma3 and sigma4 domains of RNA polymerase sigma factors"/>
    <property type="match status" value="1"/>
</dbReference>
<feature type="domain" description="RNA polymerase sigma factor 70 region 4 type 2" evidence="6">
    <location>
        <begin position="119"/>
        <end position="168"/>
    </location>
</feature>
<dbReference type="EMBL" id="RCXO01000050">
    <property type="protein sequence ID" value="RYT73741.1"/>
    <property type="molecule type" value="Genomic_DNA"/>
</dbReference>
<evidence type="ECO:0000313" key="7">
    <source>
        <dbReference type="EMBL" id="RYT73741.1"/>
    </source>
</evidence>
<evidence type="ECO:0000256" key="2">
    <source>
        <dbReference type="ARBA" id="ARBA00023015"/>
    </source>
</evidence>
<keyword evidence="4" id="KW-0804">Transcription</keyword>
<dbReference type="SUPFAM" id="SSF88946">
    <property type="entry name" value="Sigma2 domain of RNA polymerase sigma factors"/>
    <property type="match status" value="1"/>
</dbReference>
<dbReference type="Gene3D" id="1.10.1740.10">
    <property type="match status" value="1"/>
</dbReference>
<dbReference type="PANTHER" id="PTHR43133">
    <property type="entry name" value="RNA POLYMERASE ECF-TYPE SIGMA FACTO"/>
    <property type="match status" value="1"/>
</dbReference>
<dbReference type="InterPro" id="IPR013324">
    <property type="entry name" value="RNA_pol_sigma_r3/r4-like"/>
</dbReference>
<evidence type="ECO:0000256" key="4">
    <source>
        <dbReference type="ARBA" id="ARBA00023163"/>
    </source>
</evidence>
<dbReference type="Pfam" id="PF08281">
    <property type="entry name" value="Sigma70_r4_2"/>
    <property type="match status" value="1"/>
</dbReference>
<dbReference type="InterPro" id="IPR039425">
    <property type="entry name" value="RNA_pol_sigma-70-like"/>
</dbReference>
<evidence type="ECO:0000313" key="8">
    <source>
        <dbReference type="Proteomes" id="UP000291191"/>
    </source>
</evidence>
<proteinExistence type="inferred from homology"/>
<comment type="similarity">
    <text evidence="1">Belongs to the sigma-70 factor family. ECF subfamily.</text>
</comment>
<dbReference type="InterPro" id="IPR014284">
    <property type="entry name" value="RNA_pol_sigma-70_dom"/>
</dbReference>
<dbReference type="NCBIfam" id="TIGR02985">
    <property type="entry name" value="Sig70_bacteroi1"/>
    <property type="match status" value="1"/>
</dbReference>
<dbReference type="PANTHER" id="PTHR43133:SF46">
    <property type="entry name" value="RNA POLYMERASE SIGMA-70 FACTOR ECF SUBFAMILY"/>
    <property type="match status" value="1"/>
</dbReference>
<evidence type="ECO:0000256" key="1">
    <source>
        <dbReference type="ARBA" id="ARBA00010641"/>
    </source>
</evidence>
<dbReference type="NCBIfam" id="TIGR02937">
    <property type="entry name" value="sigma70-ECF"/>
    <property type="match status" value="1"/>
</dbReference>
<sequence>MGKTRNIMAIDQIFMTHRERFVRFADSYVHHIEAAEDIVSESFLHCWEQRNNLIEVNDIAMYMLVIVKNRCLDYLRRERVRDSITEDMLSDREWELTMRITSLEACEPETLLRNEVQKLIDKALKQMPEKTRNIFVMNRYEWKSYQDIAQETGLSIKSIEYHISKALKVLRHELKDYMPTFLFALHFLNS</sequence>
<feature type="domain" description="RNA polymerase sigma-70 region 2" evidence="5">
    <location>
        <begin position="14"/>
        <end position="79"/>
    </location>
</feature>
<dbReference type="Pfam" id="PF04542">
    <property type="entry name" value="Sigma70_r2"/>
    <property type="match status" value="1"/>
</dbReference>
<dbReference type="GO" id="GO:0006352">
    <property type="term" value="P:DNA-templated transcription initiation"/>
    <property type="evidence" value="ECO:0007669"/>
    <property type="project" value="InterPro"/>
</dbReference>
<organism evidence="7 8">
    <name type="scientific">Bacteroides intestinalis</name>
    <dbReference type="NCBI Taxonomy" id="329854"/>
    <lineage>
        <taxon>Bacteria</taxon>
        <taxon>Pseudomonadati</taxon>
        <taxon>Bacteroidota</taxon>
        <taxon>Bacteroidia</taxon>
        <taxon>Bacteroidales</taxon>
        <taxon>Bacteroidaceae</taxon>
        <taxon>Bacteroides</taxon>
    </lineage>
</organism>
<dbReference type="Gene3D" id="1.10.10.10">
    <property type="entry name" value="Winged helix-like DNA-binding domain superfamily/Winged helix DNA-binding domain"/>
    <property type="match status" value="1"/>
</dbReference>
<keyword evidence="3" id="KW-0731">Sigma factor</keyword>
<dbReference type="GO" id="GO:0003677">
    <property type="term" value="F:DNA binding"/>
    <property type="evidence" value="ECO:0007669"/>
    <property type="project" value="InterPro"/>
</dbReference>
<evidence type="ECO:0000256" key="3">
    <source>
        <dbReference type="ARBA" id="ARBA00023082"/>
    </source>
</evidence>
<keyword evidence="2" id="KW-0805">Transcription regulation</keyword>
<dbReference type="InterPro" id="IPR013325">
    <property type="entry name" value="RNA_pol_sigma_r2"/>
</dbReference>
<dbReference type="Proteomes" id="UP000291191">
    <property type="component" value="Unassembled WGS sequence"/>
</dbReference>
<dbReference type="AlphaFoldDB" id="A0A3E4KUP8"/>
<dbReference type="InterPro" id="IPR013249">
    <property type="entry name" value="RNA_pol_sigma70_r4_t2"/>
</dbReference>
<comment type="caution">
    <text evidence="7">The sequence shown here is derived from an EMBL/GenBank/DDBJ whole genome shotgun (WGS) entry which is preliminary data.</text>
</comment>
<dbReference type="InterPro" id="IPR036388">
    <property type="entry name" value="WH-like_DNA-bd_sf"/>
</dbReference>
<evidence type="ECO:0000259" key="5">
    <source>
        <dbReference type="Pfam" id="PF04542"/>
    </source>
</evidence>
<protein>
    <submittedName>
        <fullName evidence="7">RNA polymerase sigma-70 factor</fullName>
    </submittedName>
</protein>
<reference evidence="7 8" key="1">
    <citation type="journal article" date="2019" name="Science, e1252229">
        <title>Invertible promoters mediate bacterial phase variation, antibiotic resistance, and host adaptation in the gut.</title>
        <authorList>
            <person name="Jiang X."/>
            <person name="Hall A.B."/>
            <person name="Arthur T.D."/>
            <person name="Plichta D.R."/>
            <person name="Covington C.T."/>
            <person name="Poyet M."/>
            <person name="Crothers J."/>
            <person name="Moses P.L."/>
            <person name="Tolonen A.C."/>
            <person name="Vlamakis H."/>
            <person name="Alm E.J."/>
            <person name="Xavier R.J."/>
        </authorList>
    </citation>
    <scope>NUCLEOTIDE SEQUENCE [LARGE SCALE GENOMIC DNA]</scope>
    <source>
        <strain evidence="8">bf_0095</strain>
    </source>
</reference>
<accession>A0A3E4KUP8</accession>